<keyword evidence="3" id="KW-1185">Reference proteome</keyword>
<feature type="region of interest" description="Disordered" evidence="1">
    <location>
        <begin position="46"/>
        <end position="69"/>
    </location>
</feature>
<comment type="caution">
    <text evidence="2">The sequence shown here is derived from an EMBL/GenBank/DDBJ whole genome shotgun (WGS) entry which is preliminary data.</text>
</comment>
<sequence>MDVPLCALRPAEAPAPGPRRAACWFYPCALVLVYNGGFSIATREANDTRTRQHEQLRRPTEAPPAAVALKPHPPVLQGYSGIIDHKQSSTCTAL</sequence>
<dbReference type="Proteomes" id="UP001153269">
    <property type="component" value="Unassembled WGS sequence"/>
</dbReference>
<name>A0A9N7YAL5_PLEPL</name>
<dbReference type="AlphaFoldDB" id="A0A9N7YAL5"/>
<evidence type="ECO:0000313" key="2">
    <source>
        <dbReference type="EMBL" id="CAB1417349.1"/>
    </source>
</evidence>
<protein>
    <submittedName>
        <fullName evidence="2">Uncharacterized protein</fullName>
    </submittedName>
</protein>
<accession>A0A9N7YAL5</accession>
<dbReference type="EMBL" id="CADEAL010000261">
    <property type="protein sequence ID" value="CAB1417349.1"/>
    <property type="molecule type" value="Genomic_DNA"/>
</dbReference>
<feature type="compositionally biased region" description="Basic and acidic residues" evidence="1">
    <location>
        <begin position="46"/>
        <end position="60"/>
    </location>
</feature>
<proteinExistence type="predicted"/>
<evidence type="ECO:0000256" key="1">
    <source>
        <dbReference type="SAM" id="MobiDB-lite"/>
    </source>
</evidence>
<reference evidence="2" key="1">
    <citation type="submission" date="2020-03" db="EMBL/GenBank/DDBJ databases">
        <authorList>
            <person name="Weist P."/>
        </authorList>
    </citation>
    <scope>NUCLEOTIDE SEQUENCE</scope>
</reference>
<organism evidence="2 3">
    <name type="scientific">Pleuronectes platessa</name>
    <name type="common">European plaice</name>
    <dbReference type="NCBI Taxonomy" id="8262"/>
    <lineage>
        <taxon>Eukaryota</taxon>
        <taxon>Metazoa</taxon>
        <taxon>Chordata</taxon>
        <taxon>Craniata</taxon>
        <taxon>Vertebrata</taxon>
        <taxon>Euteleostomi</taxon>
        <taxon>Actinopterygii</taxon>
        <taxon>Neopterygii</taxon>
        <taxon>Teleostei</taxon>
        <taxon>Neoteleostei</taxon>
        <taxon>Acanthomorphata</taxon>
        <taxon>Carangaria</taxon>
        <taxon>Pleuronectiformes</taxon>
        <taxon>Pleuronectoidei</taxon>
        <taxon>Pleuronectidae</taxon>
        <taxon>Pleuronectes</taxon>
    </lineage>
</organism>
<gene>
    <name evidence="2" type="ORF">PLEPLA_LOCUS5151</name>
</gene>
<evidence type="ECO:0000313" key="3">
    <source>
        <dbReference type="Proteomes" id="UP001153269"/>
    </source>
</evidence>